<evidence type="ECO:0000256" key="1">
    <source>
        <dbReference type="ARBA" id="ARBA00006484"/>
    </source>
</evidence>
<evidence type="ECO:0000313" key="4">
    <source>
        <dbReference type="EMBL" id="AKP66504.1"/>
    </source>
</evidence>
<evidence type="ECO:0000256" key="3">
    <source>
        <dbReference type="RuleBase" id="RU000363"/>
    </source>
</evidence>
<dbReference type="SUPFAM" id="SSF51735">
    <property type="entry name" value="NAD(P)-binding Rossmann-fold domains"/>
    <property type="match status" value="1"/>
</dbReference>
<gene>
    <name evidence="4" type="ORF">ABM34_02335</name>
</gene>
<proteinExistence type="inferred from homology"/>
<accession>A0A0H4QDU7</accession>
<dbReference type="Gene3D" id="3.40.50.720">
    <property type="entry name" value="NAD(P)-binding Rossmann-like Domain"/>
    <property type="match status" value="1"/>
</dbReference>
<dbReference type="Proteomes" id="UP000036106">
    <property type="component" value="Chromosome"/>
</dbReference>
<dbReference type="PRINTS" id="PR00080">
    <property type="entry name" value="SDRFAMILY"/>
</dbReference>
<organism evidence="4 5">
    <name type="scientific">Companilactobacillus ginsenosidimutans</name>
    <dbReference type="NCBI Taxonomy" id="1007676"/>
    <lineage>
        <taxon>Bacteria</taxon>
        <taxon>Bacillati</taxon>
        <taxon>Bacillota</taxon>
        <taxon>Bacilli</taxon>
        <taxon>Lactobacillales</taxon>
        <taxon>Lactobacillaceae</taxon>
        <taxon>Companilactobacillus</taxon>
    </lineage>
</organism>
<dbReference type="PANTHER" id="PTHR44196">
    <property type="entry name" value="DEHYDROGENASE/REDUCTASE SDR FAMILY MEMBER 7B"/>
    <property type="match status" value="1"/>
</dbReference>
<comment type="similarity">
    <text evidence="1 3">Belongs to the short-chain dehydrogenases/reductases (SDR) family.</text>
</comment>
<dbReference type="STRING" id="1007676.ABM34_02335"/>
<sequence>MVNLLDQNVLVTGASSGIGRDVAINAAASGANVILIARNSDKLAEVKQECISVGSEYSNHYYLSIDMSNPEAISDGVETIFADFDNIDVLVNAAGFGDFSNYLDTDFDTVEKMFRVNVLGLMLMTRLVASHMINEGHGHIFNVGSMAGKISTPKSAAYSATKAAVIGFSDGLRLELKPFNIFVTTVNPGPVATHFFDVADHGGTYLDSVKKFVLDTNKLAVEIVNTFNRRKREINRPRYMELASVLYKMAPYVGDYLAGTLGNRK</sequence>
<dbReference type="Pfam" id="PF00106">
    <property type="entry name" value="adh_short"/>
    <property type="match status" value="1"/>
</dbReference>
<evidence type="ECO:0000256" key="2">
    <source>
        <dbReference type="ARBA" id="ARBA00023002"/>
    </source>
</evidence>
<dbReference type="InterPro" id="IPR036291">
    <property type="entry name" value="NAD(P)-bd_dom_sf"/>
</dbReference>
<dbReference type="OrthoDB" id="9793345at2"/>
<evidence type="ECO:0000313" key="5">
    <source>
        <dbReference type="Proteomes" id="UP000036106"/>
    </source>
</evidence>
<dbReference type="PANTHER" id="PTHR44196:SF1">
    <property type="entry name" value="DEHYDROGENASE_REDUCTASE SDR FAMILY MEMBER 7B"/>
    <property type="match status" value="1"/>
</dbReference>
<dbReference type="AlphaFoldDB" id="A0A0H4QDU7"/>
<dbReference type="PATRIC" id="fig|1007676.4.peg.485"/>
<dbReference type="PROSITE" id="PS00061">
    <property type="entry name" value="ADH_SHORT"/>
    <property type="match status" value="1"/>
</dbReference>
<dbReference type="InterPro" id="IPR020904">
    <property type="entry name" value="Sc_DH/Rdtase_CS"/>
</dbReference>
<keyword evidence="5" id="KW-1185">Reference proteome</keyword>
<reference evidence="5" key="1">
    <citation type="submission" date="2015-07" db="EMBL/GenBank/DDBJ databases">
        <title>Lactobacillus ginsenosidimutans/EMML 3141/ whole genome sequencing.</title>
        <authorList>
            <person name="Kim M.K."/>
            <person name="Im W.-T."/>
            <person name="Srinivasan S."/>
            <person name="Lee J.-J."/>
        </authorList>
    </citation>
    <scope>NUCLEOTIDE SEQUENCE [LARGE SCALE GENOMIC DNA]</scope>
    <source>
        <strain evidence="5">EMML 3041</strain>
    </source>
</reference>
<dbReference type="GO" id="GO:0016491">
    <property type="term" value="F:oxidoreductase activity"/>
    <property type="evidence" value="ECO:0007669"/>
    <property type="project" value="UniProtKB-KW"/>
</dbReference>
<dbReference type="PRINTS" id="PR00081">
    <property type="entry name" value="GDHRDH"/>
</dbReference>
<dbReference type="PIRSF" id="PIRSF000126">
    <property type="entry name" value="11-beta-HSD1"/>
    <property type="match status" value="1"/>
</dbReference>
<protein>
    <submittedName>
        <fullName evidence="4">Short-chain dehydrogenase</fullName>
    </submittedName>
</protein>
<dbReference type="KEGG" id="lgn:ABM34_02335"/>
<dbReference type="GO" id="GO:0016020">
    <property type="term" value="C:membrane"/>
    <property type="evidence" value="ECO:0007669"/>
    <property type="project" value="TreeGrafter"/>
</dbReference>
<dbReference type="InterPro" id="IPR002347">
    <property type="entry name" value="SDR_fam"/>
</dbReference>
<dbReference type="RefSeq" id="WP_048702946.1">
    <property type="nucleotide sequence ID" value="NZ_CP012034.1"/>
</dbReference>
<keyword evidence="2" id="KW-0560">Oxidoreductase</keyword>
<dbReference type="EMBL" id="CP012034">
    <property type="protein sequence ID" value="AKP66504.1"/>
    <property type="molecule type" value="Genomic_DNA"/>
</dbReference>
<name>A0A0H4QDU7_9LACO</name>